<name>A0A5C6CIT8_9BACT</name>
<accession>A0A5C6CIT8</accession>
<sequence length="169" mass="19305">MCIFPFQSISLLLVIKMGSYLAFPNPLLWMLIVLQTGAPLPWFHRHCDLREGEMQSHLNACHKSSQEKASPEWHLHVLSQKFSFAEDGFNTQLPLRKVHQFPSNQISFAEEIRRMILDRVQHLGQLAIHFSGHVVDVECDLSPIDAGSTICKVVRASLVRCVIFCVRQI</sequence>
<protein>
    <submittedName>
        <fullName evidence="1">Uncharacterized protein</fullName>
    </submittedName>
</protein>
<comment type="caution">
    <text evidence="1">The sequence shown here is derived from an EMBL/GenBank/DDBJ whole genome shotgun (WGS) entry which is preliminary data.</text>
</comment>
<dbReference type="EMBL" id="SJPS01000005">
    <property type="protein sequence ID" value="TWU24693.1"/>
    <property type="molecule type" value="Genomic_DNA"/>
</dbReference>
<dbReference type="Proteomes" id="UP000318437">
    <property type="component" value="Unassembled WGS sequence"/>
</dbReference>
<dbReference type="AlphaFoldDB" id="A0A5C6CIT8"/>
<gene>
    <name evidence="1" type="ORF">Pla144_35790</name>
</gene>
<keyword evidence="2" id="KW-1185">Reference proteome</keyword>
<proteinExistence type="predicted"/>
<evidence type="ECO:0000313" key="2">
    <source>
        <dbReference type="Proteomes" id="UP000318437"/>
    </source>
</evidence>
<organism evidence="1 2">
    <name type="scientific">Bythopirellula polymerisocia</name>
    <dbReference type="NCBI Taxonomy" id="2528003"/>
    <lineage>
        <taxon>Bacteria</taxon>
        <taxon>Pseudomonadati</taxon>
        <taxon>Planctomycetota</taxon>
        <taxon>Planctomycetia</taxon>
        <taxon>Pirellulales</taxon>
        <taxon>Lacipirellulaceae</taxon>
        <taxon>Bythopirellula</taxon>
    </lineage>
</organism>
<reference evidence="1 2" key="1">
    <citation type="submission" date="2019-02" db="EMBL/GenBank/DDBJ databases">
        <title>Deep-cultivation of Planctomycetes and their phenomic and genomic characterization uncovers novel biology.</title>
        <authorList>
            <person name="Wiegand S."/>
            <person name="Jogler M."/>
            <person name="Boedeker C."/>
            <person name="Pinto D."/>
            <person name="Vollmers J."/>
            <person name="Rivas-Marin E."/>
            <person name="Kohn T."/>
            <person name="Peeters S.H."/>
            <person name="Heuer A."/>
            <person name="Rast P."/>
            <person name="Oberbeckmann S."/>
            <person name="Bunk B."/>
            <person name="Jeske O."/>
            <person name="Meyerdierks A."/>
            <person name="Storesund J.E."/>
            <person name="Kallscheuer N."/>
            <person name="Luecker S."/>
            <person name="Lage O.M."/>
            <person name="Pohl T."/>
            <person name="Merkel B.J."/>
            <person name="Hornburger P."/>
            <person name="Mueller R.-W."/>
            <person name="Bruemmer F."/>
            <person name="Labrenz M."/>
            <person name="Spormann A.M."/>
            <person name="Op Den Camp H."/>
            <person name="Overmann J."/>
            <person name="Amann R."/>
            <person name="Jetten M.S.M."/>
            <person name="Mascher T."/>
            <person name="Medema M.H."/>
            <person name="Devos D.P."/>
            <person name="Kaster A.-K."/>
            <person name="Ovreas L."/>
            <person name="Rohde M."/>
            <person name="Galperin M.Y."/>
            <person name="Jogler C."/>
        </authorList>
    </citation>
    <scope>NUCLEOTIDE SEQUENCE [LARGE SCALE GENOMIC DNA]</scope>
    <source>
        <strain evidence="1 2">Pla144</strain>
    </source>
</reference>
<evidence type="ECO:0000313" key="1">
    <source>
        <dbReference type="EMBL" id="TWU24693.1"/>
    </source>
</evidence>